<dbReference type="STRING" id="4540.A0A3L6S1L2"/>
<dbReference type="AlphaFoldDB" id="A0A3L6S1L2"/>
<sequence length="229" mass="24917">MANNSIIPFVGSTSTFVLDGEPTAANQVVVADDNEQEAEHIVTTPLAVLPASTTKEGPGGANRGSTDPLVRPHPEERPLGPRSAPRSIKLSTSKKGRGSRVNTAQRPTTGELRLKDTTKHLFTDPLPPVPLEEGQRHVFSITSKSGNIAYALQSGGYRKGLMTGPSPKRKRDEFVDSSPRASKMVKRHVPPPPITRPDGQYESDEDMSLKGPKVAQLLRTIREMRKDNK</sequence>
<evidence type="ECO:0000313" key="3">
    <source>
        <dbReference type="Proteomes" id="UP000275267"/>
    </source>
</evidence>
<evidence type="ECO:0000313" key="2">
    <source>
        <dbReference type="EMBL" id="RLN12332.1"/>
    </source>
</evidence>
<feature type="compositionally biased region" description="Basic and acidic residues" evidence="1">
    <location>
        <begin position="70"/>
        <end position="79"/>
    </location>
</feature>
<keyword evidence="3" id="KW-1185">Reference proteome</keyword>
<reference evidence="3" key="1">
    <citation type="journal article" date="2019" name="Nat. Commun.">
        <title>The genome of broomcorn millet.</title>
        <authorList>
            <person name="Zou C."/>
            <person name="Miki D."/>
            <person name="Li D."/>
            <person name="Tang Q."/>
            <person name="Xiao L."/>
            <person name="Rajput S."/>
            <person name="Deng P."/>
            <person name="Jia W."/>
            <person name="Huang R."/>
            <person name="Zhang M."/>
            <person name="Sun Y."/>
            <person name="Hu J."/>
            <person name="Fu X."/>
            <person name="Schnable P.S."/>
            <person name="Li F."/>
            <person name="Zhang H."/>
            <person name="Feng B."/>
            <person name="Zhu X."/>
            <person name="Liu R."/>
            <person name="Schnable J.C."/>
            <person name="Zhu J.-K."/>
            <person name="Zhang H."/>
        </authorList>
    </citation>
    <scope>NUCLEOTIDE SEQUENCE [LARGE SCALE GENOMIC DNA]</scope>
</reference>
<protein>
    <submittedName>
        <fullName evidence="2">Uncharacterized protein</fullName>
    </submittedName>
</protein>
<comment type="caution">
    <text evidence="2">The sequence shown here is derived from an EMBL/GenBank/DDBJ whole genome shotgun (WGS) entry which is preliminary data.</text>
</comment>
<feature type="region of interest" description="Disordered" evidence="1">
    <location>
        <begin position="43"/>
        <end position="110"/>
    </location>
</feature>
<organism evidence="2 3">
    <name type="scientific">Panicum miliaceum</name>
    <name type="common">Proso millet</name>
    <name type="synonym">Broomcorn millet</name>
    <dbReference type="NCBI Taxonomy" id="4540"/>
    <lineage>
        <taxon>Eukaryota</taxon>
        <taxon>Viridiplantae</taxon>
        <taxon>Streptophyta</taxon>
        <taxon>Embryophyta</taxon>
        <taxon>Tracheophyta</taxon>
        <taxon>Spermatophyta</taxon>
        <taxon>Magnoliopsida</taxon>
        <taxon>Liliopsida</taxon>
        <taxon>Poales</taxon>
        <taxon>Poaceae</taxon>
        <taxon>PACMAD clade</taxon>
        <taxon>Panicoideae</taxon>
        <taxon>Panicodae</taxon>
        <taxon>Paniceae</taxon>
        <taxon>Panicinae</taxon>
        <taxon>Panicum</taxon>
        <taxon>Panicum sect. Panicum</taxon>
    </lineage>
</organism>
<proteinExistence type="predicted"/>
<dbReference type="EMBL" id="PQIB02000006">
    <property type="protein sequence ID" value="RLN12332.1"/>
    <property type="molecule type" value="Genomic_DNA"/>
</dbReference>
<evidence type="ECO:0000256" key="1">
    <source>
        <dbReference type="SAM" id="MobiDB-lite"/>
    </source>
</evidence>
<gene>
    <name evidence="2" type="ORF">C2845_PM09G12820</name>
</gene>
<dbReference type="Proteomes" id="UP000275267">
    <property type="component" value="Unassembled WGS sequence"/>
</dbReference>
<name>A0A3L6S1L2_PANMI</name>
<accession>A0A3L6S1L2</accession>
<feature type="region of interest" description="Disordered" evidence="1">
    <location>
        <begin position="158"/>
        <end position="213"/>
    </location>
</feature>